<name>Q6BTP6_DEBHA</name>
<dbReference type="FunCoup" id="Q6BTP6">
    <property type="interactions" value="288"/>
</dbReference>
<feature type="region of interest" description="Disordered" evidence="12">
    <location>
        <begin position="527"/>
        <end position="550"/>
    </location>
</feature>
<dbReference type="OrthoDB" id="2018507at2759"/>
<dbReference type="GO" id="GO:0000147">
    <property type="term" value="P:actin cortical patch assembly"/>
    <property type="evidence" value="ECO:0007669"/>
    <property type="project" value="TreeGrafter"/>
</dbReference>
<dbReference type="GO" id="GO:0007015">
    <property type="term" value="P:actin filament organization"/>
    <property type="evidence" value="ECO:0007669"/>
    <property type="project" value="TreeGrafter"/>
</dbReference>
<keyword evidence="5" id="KW-0597">Phosphoprotein</keyword>
<dbReference type="EC" id="2.7.11.1" evidence="2"/>
<dbReference type="PANTHER" id="PTHR22967:SF57">
    <property type="entry name" value="AUXILIN, ISOFORM A-RELATED"/>
    <property type="match status" value="1"/>
</dbReference>
<dbReference type="PROSITE" id="PS50011">
    <property type="entry name" value="PROTEIN_KINASE_DOM"/>
    <property type="match status" value="1"/>
</dbReference>
<feature type="region of interest" description="Disordered" evidence="12">
    <location>
        <begin position="563"/>
        <end position="590"/>
    </location>
</feature>
<dbReference type="GO" id="GO:0005524">
    <property type="term" value="F:ATP binding"/>
    <property type="evidence" value="ECO:0007669"/>
    <property type="project" value="UniProtKB-KW"/>
</dbReference>
<gene>
    <name evidence="14" type="ordered locus">DEHA2C16896g</name>
</gene>
<proteinExistence type="predicted"/>
<protein>
    <recommendedName>
        <fullName evidence="2">non-specific serine/threonine protein kinase</fullName>
        <ecNumber evidence="2">2.7.11.1</ecNumber>
    </recommendedName>
</protein>
<comment type="subcellular location">
    <subcellularLocation>
        <location evidence="1">Cytoplasm</location>
    </subcellularLocation>
</comment>
<dbReference type="HOGENOM" id="CLU_011638_4_0_1"/>
<dbReference type="InterPro" id="IPR000719">
    <property type="entry name" value="Prot_kinase_dom"/>
</dbReference>
<dbReference type="PANTHER" id="PTHR22967">
    <property type="entry name" value="SERINE/THREONINE PROTEIN KINASE"/>
    <property type="match status" value="1"/>
</dbReference>
<dbReference type="FunFam" id="1.10.510.10:FF:000441">
    <property type="entry name" value="Serine/threonine protein kinase"/>
    <property type="match status" value="1"/>
</dbReference>
<reference evidence="14 15" key="1">
    <citation type="journal article" date="2004" name="Nature">
        <title>Genome evolution in yeasts.</title>
        <authorList>
            <consortium name="Genolevures"/>
            <person name="Dujon B."/>
            <person name="Sherman D."/>
            <person name="Fischer G."/>
            <person name="Durrens P."/>
            <person name="Casaregola S."/>
            <person name="Lafontaine I."/>
            <person name="de Montigny J."/>
            <person name="Marck C."/>
            <person name="Neuveglise C."/>
            <person name="Talla E."/>
            <person name="Goffard N."/>
            <person name="Frangeul L."/>
            <person name="Aigle M."/>
            <person name="Anthouard V."/>
            <person name="Babour A."/>
            <person name="Barbe V."/>
            <person name="Barnay S."/>
            <person name="Blanchin S."/>
            <person name="Beckerich J.M."/>
            <person name="Beyne E."/>
            <person name="Bleykasten C."/>
            <person name="Boisrame A."/>
            <person name="Boyer J."/>
            <person name="Cattolico L."/>
            <person name="Confanioleri F."/>
            <person name="de Daruvar A."/>
            <person name="Despons L."/>
            <person name="Fabre E."/>
            <person name="Fairhead C."/>
            <person name="Ferry-Dumazet H."/>
            <person name="Groppi A."/>
            <person name="Hantraye F."/>
            <person name="Hennequin C."/>
            <person name="Jauniaux N."/>
            <person name="Joyet P."/>
            <person name="Kachouri R."/>
            <person name="Kerrest A."/>
            <person name="Koszul R."/>
            <person name="Lemaire M."/>
            <person name="Lesur I."/>
            <person name="Ma L."/>
            <person name="Muller H."/>
            <person name="Nicaud J.M."/>
            <person name="Nikolski M."/>
            <person name="Oztas S."/>
            <person name="Ozier-Kalogeropoulos O."/>
            <person name="Pellenz S."/>
            <person name="Potier S."/>
            <person name="Richard G.F."/>
            <person name="Straub M.L."/>
            <person name="Suleau A."/>
            <person name="Swennene D."/>
            <person name="Tekaia F."/>
            <person name="Wesolowski-Louvel M."/>
            <person name="Westhof E."/>
            <person name="Wirth B."/>
            <person name="Zeniou-Meyer M."/>
            <person name="Zivanovic I."/>
            <person name="Bolotin-Fukuhara M."/>
            <person name="Thierry A."/>
            <person name="Bouchier C."/>
            <person name="Caudron B."/>
            <person name="Scarpelli C."/>
            <person name="Gaillardin C."/>
            <person name="Weissenbach J."/>
            <person name="Wincker P."/>
            <person name="Souciet J.L."/>
        </authorList>
    </citation>
    <scope>NUCLEOTIDE SEQUENCE [LARGE SCALE GENOMIC DNA]</scope>
    <source>
        <strain evidence="15">ATCC 36239 / CBS 767 / BCRC 21394 / JCM 1990 / NBRC 0083 / IGC 2968</strain>
    </source>
</reference>
<organism evidence="14 15">
    <name type="scientific">Debaryomyces hansenii (strain ATCC 36239 / CBS 767 / BCRC 21394 / JCM 1990 / NBRC 0083 / IGC 2968)</name>
    <name type="common">Yeast</name>
    <name type="synonym">Torulaspora hansenii</name>
    <dbReference type="NCBI Taxonomy" id="284592"/>
    <lineage>
        <taxon>Eukaryota</taxon>
        <taxon>Fungi</taxon>
        <taxon>Dikarya</taxon>
        <taxon>Ascomycota</taxon>
        <taxon>Saccharomycotina</taxon>
        <taxon>Pichiomycetes</taxon>
        <taxon>Debaryomycetaceae</taxon>
        <taxon>Debaryomyces</taxon>
    </lineage>
</organism>
<keyword evidence="6" id="KW-0808">Transferase</keyword>
<evidence type="ECO:0000256" key="6">
    <source>
        <dbReference type="ARBA" id="ARBA00022679"/>
    </source>
</evidence>
<keyword evidence="8" id="KW-0418">Kinase</keyword>
<feature type="compositionally biased region" description="Basic and acidic residues" evidence="12">
    <location>
        <begin position="720"/>
        <end position="734"/>
    </location>
</feature>
<dbReference type="KEGG" id="dha:DEHA2C16896g"/>
<dbReference type="AlphaFoldDB" id="Q6BTP6"/>
<dbReference type="VEuPathDB" id="FungiDB:DEHA2C16896g"/>
<dbReference type="eggNOG" id="KOG1989">
    <property type="taxonomic scope" value="Eukaryota"/>
</dbReference>
<evidence type="ECO:0000256" key="2">
    <source>
        <dbReference type="ARBA" id="ARBA00012513"/>
    </source>
</evidence>
<dbReference type="GeneID" id="2899990"/>
<evidence type="ECO:0000256" key="4">
    <source>
        <dbReference type="ARBA" id="ARBA00022527"/>
    </source>
</evidence>
<evidence type="ECO:0000256" key="5">
    <source>
        <dbReference type="ARBA" id="ARBA00022553"/>
    </source>
</evidence>
<dbReference type="Pfam" id="PF00069">
    <property type="entry name" value="Pkinase"/>
    <property type="match status" value="1"/>
</dbReference>
<evidence type="ECO:0000256" key="10">
    <source>
        <dbReference type="ARBA" id="ARBA00047899"/>
    </source>
</evidence>
<feature type="region of interest" description="Disordered" evidence="12">
    <location>
        <begin position="334"/>
        <end position="383"/>
    </location>
</feature>
<dbReference type="EMBL" id="CR382135">
    <property type="protein sequence ID" value="CAG86505.2"/>
    <property type="molecule type" value="Genomic_DNA"/>
</dbReference>
<keyword evidence="15" id="KW-1185">Reference proteome</keyword>
<keyword evidence="3" id="KW-0963">Cytoplasm</keyword>
<dbReference type="InterPro" id="IPR011009">
    <property type="entry name" value="Kinase-like_dom_sf"/>
</dbReference>
<sequence length="759" mass="85033">MPLPPSNTYPPGTKLTVGSHDISIIKYLSEGGFAHVYTCHIDPPFRGSNIACLKRVAVPNKLQLNLLRQEVDSMKRLKGNKHIVSYIDSHASRLGNPGGGHSTTQQYEVFVLMEYCSKNGLIDYMNTRLTHKLTEPEILTIMHDITIGVAMCHHLKPPLLHRDIKIENVLIDSKGVYKLCDFGSAVGYLPVPKNAKEFSELHDDLMQHTTPQYRAPEMIDLSRGFPIDDKSDIWALGCFLYKLCYYTTPFESPSHSSLQDMEKSILNCSNTLKLPHNQPGSIFSSRLKNVIKCCLRDDPRRRPNAVQLLEEICLMKGIKKVPDVIPYTLKDHHGHNKAHPHMVNNTNHRSHDTEEKVPVLPERREPSPSNLSVGPKKSSAKSVDPFATIDKSKMLQHSASTSNKISDKKTIHRPMSTFMPTYTATNAKPKPKPRPLSYYIEDDSMGRQYRSGSPLQTTSSTTSLQDFIKQQINESNDDLSTKRFQDQDQSTLDFLKSKEEETQKGLSSRQNTGGSIKLSIRNGLRKISTGGSSNGVHGNYSSENLSQNKRSSISSIKQIFTGNSYKKSSSDEPSDSSESLSRVQSPQDERAAKKLSIQRRMQMLMKNSNDESLVTKTAHGYGKFTDQDDIAAINDNSTTNSLANEKHIETRNRSSASSSLSKARPVPPKVPQSLTSSKIKHSLNDRVTKTRDKRSTKDSHKDVYSSKKPPPKPQKPAHLKSPENDTNGHERKLSDASTISIPDVDDLEKEFSKRFPSYV</sequence>
<dbReference type="STRING" id="284592.Q6BTP6"/>
<dbReference type="GO" id="GO:0004674">
    <property type="term" value="F:protein serine/threonine kinase activity"/>
    <property type="evidence" value="ECO:0007669"/>
    <property type="project" value="UniProtKB-KW"/>
</dbReference>
<evidence type="ECO:0000313" key="14">
    <source>
        <dbReference type="EMBL" id="CAG86505.2"/>
    </source>
</evidence>
<dbReference type="PROSITE" id="PS00108">
    <property type="entry name" value="PROTEIN_KINASE_ST"/>
    <property type="match status" value="1"/>
</dbReference>
<evidence type="ECO:0000256" key="8">
    <source>
        <dbReference type="ARBA" id="ARBA00022777"/>
    </source>
</evidence>
<dbReference type="Gene3D" id="1.10.510.10">
    <property type="entry name" value="Transferase(Phosphotransferase) domain 1"/>
    <property type="match status" value="1"/>
</dbReference>
<keyword evidence="9" id="KW-0067">ATP-binding</keyword>
<dbReference type="Proteomes" id="UP000000599">
    <property type="component" value="Chromosome C"/>
</dbReference>
<dbReference type="InParanoid" id="Q6BTP6"/>
<dbReference type="InterPro" id="IPR008271">
    <property type="entry name" value="Ser/Thr_kinase_AS"/>
</dbReference>
<evidence type="ECO:0000256" key="3">
    <source>
        <dbReference type="ARBA" id="ARBA00022490"/>
    </source>
</evidence>
<comment type="catalytic activity">
    <reaction evidence="10">
        <text>L-threonyl-[protein] + ATP = O-phospho-L-threonyl-[protein] + ADP + H(+)</text>
        <dbReference type="Rhea" id="RHEA:46608"/>
        <dbReference type="Rhea" id="RHEA-COMP:11060"/>
        <dbReference type="Rhea" id="RHEA-COMP:11605"/>
        <dbReference type="ChEBI" id="CHEBI:15378"/>
        <dbReference type="ChEBI" id="CHEBI:30013"/>
        <dbReference type="ChEBI" id="CHEBI:30616"/>
        <dbReference type="ChEBI" id="CHEBI:61977"/>
        <dbReference type="ChEBI" id="CHEBI:456216"/>
        <dbReference type="EC" id="2.7.11.1"/>
    </reaction>
</comment>
<evidence type="ECO:0000256" key="7">
    <source>
        <dbReference type="ARBA" id="ARBA00022741"/>
    </source>
</evidence>
<feature type="domain" description="Protein kinase" evidence="13">
    <location>
        <begin position="22"/>
        <end position="314"/>
    </location>
</feature>
<feature type="region of interest" description="Disordered" evidence="12">
    <location>
        <begin position="499"/>
        <end position="518"/>
    </location>
</feature>
<feature type="compositionally biased region" description="Polar residues" evidence="12">
    <location>
        <begin position="504"/>
        <end position="514"/>
    </location>
</feature>
<evidence type="ECO:0000256" key="9">
    <source>
        <dbReference type="ARBA" id="ARBA00022840"/>
    </source>
</evidence>
<evidence type="ECO:0000256" key="12">
    <source>
        <dbReference type="SAM" id="MobiDB-lite"/>
    </source>
</evidence>
<dbReference type="OMA" id="TIGVAMC"/>
<dbReference type="GO" id="GO:0005737">
    <property type="term" value="C:cytoplasm"/>
    <property type="evidence" value="ECO:0007669"/>
    <property type="project" value="UniProtKB-SubCell"/>
</dbReference>
<keyword evidence="4" id="KW-0723">Serine/threonine-protein kinase</keyword>
<evidence type="ECO:0000259" key="13">
    <source>
        <dbReference type="PROSITE" id="PS50011"/>
    </source>
</evidence>
<evidence type="ECO:0000256" key="1">
    <source>
        <dbReference type="ARBA" id="ARBA00004496"/>
    </source>
</evidence>
<dbReference type="SUPFAM" id="SSF56112">
    <property type="entry name" value="Protein kinase-like (PK-like)"/>
    <property type="match status" value="1"/>
</dbReference>
<dbReference type="SMART" id="SM00220">
    <property type="entry name" value="S_TKc"/>
    <property type="match status" value="1"/>
</dbReference>
<evidence type="ECO:0000256" key="11">
    <source>
        <dbReference type="ARBA" id="ARBA00048679"/>
    </source>
</evidence>
<feature type="compositionally biased region" description="Basic and acidic residues" evidence="12">
    <location>
        <begin position="349"/>
        <end position="366"/>
    </location>
</feature>
<comment type="catalytic activity">
    <reaction evidence="11">
        <text>L-seryl-[protein] + ATP = O-phospho-L-seryl-[protein] + ADP + H(+)</text>
        <dbReference type="Rhea" id="RHEA:17989"/>
        <dbReference type="Rhea" id="RHEA-COMP:9863"/>
        <dbReference type="Rhea" id="RHEA-COMP:11604"/>
        <dbReference type="ChEBI" id="CHEBI:15378"/>
        <dbReference type="ChEBI" id="CHEBI:29999"/>
        <dbReference type="ChEBI" id="CHEBI:30616"/>
        <dbReference type="ChEBI" id="CHEBI:83421"/>
        <dbReference type="ChEBI" id="CHEBI:456216"/>
        <dbReference type="EC" id="2.7.11.1"/>
    </reaction>
</comment>
<dbReference type="RefSeq" id="XP_458423.2">
    <property type="nucleotide sequence ID" value="XM_458423.1"/>
</dbReference>
<feature type="compositionally biased region" description="Polar residues" evidence="12">
    <location>
        <begin position="529"/>
        <end position="550"/>
    </location>
</feature>
<feature type="region of interest" description="Disordered" evidence="12">
    <location>
        <begin position="641"/>
        <end position="759"/>
    </location>
</feature>
<accession>Q6BTP6</accession>
<feature type="compositionally biased region" description="Basic and acidic residues" evidence="12">
    <location>
        <begin position="682"/>
        <end position="705"/>
    </location>
</feature>
<keyword evidence="7" id="KW-0547">Nucleotide-binding</keyword>
<evidence type="ECO:0000313" key="15">
    <source>
        <dbReference type="Proteomes" id="UP000000599"/>
    </source>
</evidence>